<dbReference type="EC" id="2.7.11.1" evidence="4 16"/>
<organism evidence="20 21">
    <name type="scientific">Pichia kudriavzevii</name>
    <name type="common">Yeast</name>
    <name type="synonym">Issatchenkia orientalis</name>
    <dbReference type="NCBI Taxonomy" id="4909"/>
    <lineage>
        <taxon>Eukaryota</taxon>
        <taxon>Fungi</taxon>
        <taxon>Dikarya</taxon>
        <taxon>Ascomycota</taxon>
        <taxon>Saccharomycotina</taxon>
        <taxon>Pichiomycetes</taxon>
        <taxon>Pichiales</taxon>
        <taxon>Pichiaceae</taxon>
        <taxon>Pichia</taxon>
    </lineage>
</organism>
<protein>
    <recommendedName>
        <fullName evidence="5 16">Serine/threonine-protein kinase Tel1</fullName>
        <ecNumber evidence="4 16">2.7.11.1</ecNumber>
    </recommendedName>
</protein>
<dbReference type="PANTHER" id="PTHR37079:SF4">
    <property type="entry name" value="SERINE_THREONINE-PROTEIN KINASE ATM"/>
    <property type="match status" value="1"/>
</dbReference>
<evidence type="ECO:0000256" key="16">
    <source>
        <dbReference type="RuleBase" id="RU365027"/>
    </source>
</evidence>
<dbReference type="InterPro" id="IPR038980">
    <property type="entry name" value="ATM_plant"/>
</dbReference>
<evidence type="ECO:0000313" key="20">
    <source>
        <dbReference type="EMBL" id="KGK37063.1"/>
    </source>
</evidence>
<name>A0A099NW87_PICKU</name>
<comment type="subcellular location">
    <subcellularLocation>
        <location evidence="2 16">Chromosome</location>
        <location evidence="2 16">Telomere</location>
    </subcellularLocation>
    <subcellularLocation>
        <location evidence="1 16">Nucleus</location>
    </subcellularLocation>
</comment>
<evidence type="ECO:0000256" key="13">
    <source>
        <dbReference type="ARBA" id="ARBA00023242"/>
    </source>
</evidence>
<keyword evidence="11 16" id="KW-0067">ATP-binding</keyword>
<evidence type="ECO:0000259" key="18">
    <source>
        <dbReference type="PROSITE" id="PS51189"/>
    </source>
</evidence>
<dbReference type="SMART" id="SM01343">
    <property type="entry name" value="FATC"/>
    <property type="match status" value="1"/>
</dbReference>
<evidence type="ECO:0000256" key="3">
    <source>
        <dbReference type="ARBA" id="ARBA00010769"/>
    </source>
</evidence>
<dbReference type="PROSITE" id="PS50290">
    <property type="entry name" value="PI3_4_KINASE_3"/>
    <property type="match status" value="1"/>
</dbReference>
<keyword evidence="12 16" id="KW-0779">Telomere</keyword>
<dbReference type="VEuPathDB" id="FungiDB:C5L36_0E02010"/>
<dbReference type="Pfam" id="PF00454">
    <property type="entry name" value="PI3_PI4_kinase"/>
    <property type="match status" value="1"/>
</dbReference>
<evidence type="ECO:0000259" key="17">
    <source>
        <dbReference type="PROSITE" id="PS50290"/>
    </source>
</evidence>
<dbReference type="PANTHER" id="PTHR37079">
    <property type="entry name" value="SERINE/THREONINE-PROTEIN KINASE ATM"/>
    <property type="match status" value="1"/>
</dbReference>
<dbReference type="GO" id="GO:0005524">
    <property type="term" value="F:ATP binding"/>
    <property type="evidence" value="ECO:0007669"/>
    <property type="project" value="UniProtKB-KW"/>
</dbReference>
<feature type="domain" description="FATC" evidence="19">
    <location>
        <begin position="3819"/>
        <end position="3851"/>
    </location>
</feature>
<dbReference type="HOGENOM" id="CLU_000178_8_1_1"/>
<dbReference type="InterPro" id="IPR014009">
    <property type="entry name" value="PIK_FAT"/>
</dbReference>
<dbReference type="GO" id="GO:0000781">
    <property type="term" value="C:chromosome, telomeric region"/>
    <property type="evidence" value="ECO:0007669"/>
    <property type="project" value="UniProtKB-SubCell"/>
</dbReference>
<dbReference type="eggNOG" id="KOG0892">
    <property type="taxonomic scope" value="Eukaryota"/>
</dbReference>
<dbReference type="GO" id="GO:0006281">
    <property type="term" value="P:DNA repair"/>
    <property type="evidence" value="ECO:0007669"/>
    <property type="project" value="InterPro"/>
</dbReference>
<keyword evidence="16" id="KW-0156">Chromatin regulator</keyword>
<dbReference type="PROSITE" id="PS00916">
    <property type="entry name" value="PI3_4_KINASE_2"/>
    <property type="match status" value="1"/>
</dbReference>
<dbReference type="SMART" id="SM01342">
    <property type="entry name" value="TAN"/>
    <property type="match status" value="1"/>
</dbReference>
<comment type="function">
    <text evidence="16">Serine/threonine protein kinase which activates checkpoint signaling upon genotoxic stresses such as ionizing radiation (IR), ultraviolet light (UV), or DNA replication stalling, thereby acting as a DNA damage sensor. Recognizes the substrate consensus sequence [ST]-Q. Phosphorylates histone H2A to form H2AS128ph (gamma-H2A) at sites of DNA damage, involved in the regulation of DNA damage response mechanism. Required for the control of telomere length and genome stability.</text>
</comment>
<evidence type="ECO:0000256" key="1">
    <source>
        <dbReference type="ARBA" id="ARBA00004123"/>
    </source>
</evidence>
<dbReference type="PROSITE" id="PS00915">
    <property type="entry name" value="PI3_4_KINASE_1"/>
    <property type="match status" value="1"/>
</dbReference>
<comment type="similarity">
    <text evidence="3 16">Belongs to the PI3/PI4-kinase family. ATM subfamily.</text>
</comment>
<evidence type="ECO:0000256" key="15">
    <source>
        <dbReference type="ARBA" id="ARBA00048679"/>
    </source>
</evidence>
<dbReference type="CDD" id="cd05171">
    <property type="entry name" value="PIKKc_ATM"/>
    <property type="match status" value="1"/>
</dbReference>
<keyword evidence="9 16" id="KW-0227">DNA damage</keyword>
<evidence type="ECO:0000256" key="12">
    <source>
        <dbReference type="ARBA" id="ARBA00022895"/>
    </source>
</evidence>
<keyword evidence="8 16" id="KW-0547">Nucleotide-binding</keyword>
<feature type="domain" description="PI3K/PI4K catalytic" evidence="17">
    <location>
        <begin position="3503"/>
        <end position="3809"/>
    </location>
</feature>
<keyword evidence="16" id="KW-0158">Chromosome</keyword>
<dbReference type="SUPFAM" id="SSF56112">
    <property type="entry name" value="Protein kinase-like (PK-like)"/>
    <property type="match status" value="1"/>
</dbReference>
<evidence type="ECO:0000256" key="4">
    <source>
        <dbReference type="ARBA" id="ARBA00012513"/>
    </source>
</evidence>
<sequence>MHVFNTPAQLATNKVKDKNDAIEKLQNINFASPSTINSFDPEALLKLVNSLDLLIDSDLLLYSKPNSSSIVEIRLNKVSTVLRSILVNILGSKQSIALYKPRQSEKIINTILKYLTYTPPGCKQTIVEPLMLNLTKTLYSLFRVQCFRDHLYLKTYESILRKVLLCLELLIFDFKSIANNEAVLIELLSLLYEFLNPAFTSGLNILLNSPSGSQIYYPRIMDVVLNYLKILFEDNKRERESLIIIFKIINKCLIDLSTSHTKFCYRLYKIGVQLILEAKSITSSRLITEMALFVNLIPQFVTLKNLYKIKGDNWNINTSGELSFKTPNVITTSSERIGHSTDSSAIINASSEVEDNMGFSEEDEDDGEEKPKIDLFSISRSNKRKYEGHHFLESNEELDNLAKVIDVLFGLFHDTSVKRQIELKYNHVQLHSFPVPKKEKNSWLCFHFLSLTKDSPSKPWLLFLGFGQLLIAYYQLKLEKFEAQKFTDEVMMVKRKRLTFMKSDTYMQISDSLHYFDNPLDLLTSILTDESLNNNVQILTILKTLSLLLGFIFSNSNMKSCYDILEKFINSADLHLTRIMHVFEKHDNNIKYWALHSLDIMFSILVYHKGFETANIKSSVVSIYHKSIKYSLDFLKDPNMSNVSCIFLFHLSVFETISNPLLFTLNKNLVQQYENIIDLAEINGPAILSKEAVLFWYASYNIGKKYKFNNVQFLKLGDTFNPQLFSQKVSNWIFCKLDQFSKISSITDTIPIVVQLKRLYGDDKEDFIPEQFISNESFYDGPSLHLIRDFMKKQYLSTYILKKISPNGTIIEIPPYKFSNERLIVNEITLNKMNRELSKVFNLMMENANISVTLSWIIPIIVFFKQGQVATFPDFNLANYTDYVVSSLKDPKCYLFYITLVDQLHAAGKVTIDKVLLPTVKTVQLGLNLLISSNQLHENQHLSEEDLFDSFMPSSETEITACQFADYNKYNYNSLYFHRHTFEQKIINFVLNSELSTNVDSMFAALLLFTSKVKDKFQLLGCYYEIMKWLECGQVVLSVNIVDGIFNQVTTFLEDHTMKTYEAALICVTRIFEYTSKTWMSASMGIESDGKSVYEYLINLYSKGMIHNELSLIGVFSFFQAIIQNQMVASNLFDYRQILIESTKYFYLFDNYGKFQVLNSVLATVKSQKDIFETYTLFLKSFRSPQQSVESSATFCCFMSRMSNASESLIITTVCNLLELSNFKQILDYMEFAISDITYSNRIPHPNRLFWNFKEVFFKCWESFQLPIENFPFYLFGFSSLDDFFLRSYKEIIASSLAYNHVGIIDTLKNKVNIKETAMIKDSMSLSVTLSWTKGGIRNGIFKIFEKYFSSSKALKSSISEQYLLIVFQLLRFCDCSSEEELLSLFEGPNHFDLPLSIDALKFEFLEEYDLWIKPKSCVEMINYFGNLYLLTSILTDESLNNNVQILTILKTLSLLLGFIFSNSNMKSCYDILEKFINSADLHLTRIMHVFEKHDNTIKYWALHSLDIMFSILVYHKGFETVNIKSSVVSIYHKSIKYSLDFLKDPNMSNVSCIFLFHLSVFETISNPLLFTLNKNLVQQYENIIDLAEINGPAILSKEAVLFWYASYNIGKNITDTIPIVVQLKRLYGDDKEDFIPEQFISNESFYDGPSLHLIRDFMKKQYLSTYILKKISPNGTIIEIPPYKFSNERLIVNEITLNKMNRELSKVFTLMMENANISVTLSWIIPIIVFFKQGQVATFPDFNLANYTDYVVSSLKDPKCYLFYITLVDQLHAAGKVTIDKVLMPTVKTVQLGLNLLISSNQLHENQHLSEEDLFDSFMPSSETEITACQFADYNKYNYNSLYFHRHTFEQKIINFVLNSELSTNVDSMFAALLLFTSKVKDKFQLLGCYYEIMKWLECGQVVLSVNIVDGIFNQVTTFLEDHTMKTYEAALICVTRIFEYTSKTWMSASMGIESDGKSVYEYLINLYSKGMIHNELSLIGVFSFFQAIIQNQMVASNLFDYRQILIESTKYFYLFDNYGKFQVLNSVLATVKSQKDIFETYTLFLKSFRSPQQSVESSATFCCFMSRMSNASESLIITTVCNLLELSNFKQILDYMEFAISDITYSNRIPHPNRLFWNFKEVFFKCWESFQLPIENFPFYLFGFSSLDDFFLRSYKEIIASSLAYNHVGIIDTLKNKVNIKETAMIKDSMSLSVTLSWTKGGIRNGIFKIFEKYFSSSKALKSSISEQYLLIVFQLLRFCDCSSEEELLSLFEGPNHFDLPLSIDALKFEFLEEYDLWIKPKSCVEMINYFGNLCGIENIWSTQIVYHLASKLLLLIESSILGIEKLINLRRLKLLFILSHDGFQSTHVCDLLISNLSSYMKDSLLNNDTAIILTSLLQLNSGTLSNITVYSLVTIICTLLEASRTPDSERLALWVLSNRNKFQTGEFTDIIHFGFDIVEDKNANCLPDLVEFVNKAFRDKSHVQILMHYLSLLFKHNSTFQNFNLKIDSQRLTQEFIQNLFTIKTLYAENLSDGMIQWIGRSLGLYYQNNGKIPNRELYEFDNRSLRHSNMIDFDDEVKSLDTIFRQIIHDLPSSSLRARYCFETIVGVLLQKHNTQAENMSSQISYDELFREFEEFIYPISSYMCSVLIDQVELETASYYKHGLDQALNGFTTILKVYKFERWLSQIVFSIINELSSQSSIMILLANYMRQIPRFVQECFCPLVLFYIQSESIKRGKIIGKMISDFFSQDFAILTKDSIVLFLELVLLIRLGTKNGNEKFVSIYRVIDIARVYEAALYINKNKTALLLFEDHHSAVGLVTKGPILSNKRYESLLKNIYSGIEDNDLIFGLPVVPELDYGLQILRHNNLQWGEMMFNNAKFESNLFWRCDERLATVNKITESMMDMGWSGISSIVNQYSSSVCEELVSTSDAMYEQLWKLNQWDLSIPKDKSTEHQFVYSMLKNINDKPDFHSKLTKDAINDLVKIDISKFHKHGSTQNETLESWVRTLTICNTVDDILGSEDQNFGSMLKKFSASTEWFREATVDEFENILLARRTILSIMSQYGSREEKGYFQISHGNCWLGIVNELNFYNNIMIEKGSTQKAVNGAVFLNEISQVEHLVDNAYIKRIAKYNLAYAFWTQQSDTRFPIETLKDVIETDKTSATALPEAQMVISSLPTELLIATLAKWSDECKQETSSVIMEKYIDPLTELLESIDVSNPPHDYLGLTFHIMAKFCDDQIQKRESNSGVSKSLDSIKLLENDIKALAKFLKEETTKEKKKYAHLDLLRLKNRHKQQVKEVQKEQEERANYITKAVNFYFKSMAYDDHQFIEQSIDRFCSLWIENNNIEIDSNQLLLLPTHNFVTWNNQLVSKLMDERTHFQDTLKNLLIHISLNHPFHTLYLLKSLRITKVESDDPAAISRGNVAQRIWETLCTCESKFNVEGIHNILTSIDALSDKSVEIANIKLKNIKRVPITRLPDGRWWIDSLPNLCIPSPVKSIQICKNKPYRRDELPLVLSISETLVVAPSGVSHPKIMKVQLTNGESQKMLLKAPDDLRQDAIMIQVFKKVNKLLWKDIQTKKRRLRIRTYNVLPLGPSSGILEFVPNSMPLVDILKFLHQGDELDINDARLKMKEVQTQAKSVRYQVYKSICKKIQPNLRTFFFNNFTSPDTWFESRCLYSHGVATTSIIGYILGIGDRHCNNILLDKSSGEPIHIDFGVAFDQGKSLPIPETVPFRLTRDLVDGLGVTKVDGMFSKSCEHVLRVLRLNKQYIISILNVLKYDPLYSWTLSPLRKKKLQHIYYNVENDIGFDEFVNTDLGSEANSAIETVKRKLDASGLSDEAVVRELIRDAVDPQNLALIFMGWSPFL</sequence>
<dbReference type="Pfam" id="PF11640">
    <property type="entry name" value="TAN"/>
    <property type="match status" value="1"/>
</dbReference>
<dbReference type="EMBL" id="JQFK01000045">
    <property type="protein sequence ID" value="KGK37063.1"/>
    <property type="molecule type" value="Genomic_DNA"/>
</dbReference>
<evidence type="ECO:0000256" key="2">
    <source>
        <dbReference type="ARBA" id="ARBA00004574"/>
    </source>
</evidence>
<dbReference type="GO" id="GO:0035556">
    <property type="term" value="P:intracellular signal transduction"/>
    <property type="evidence" value="ECO:0007669"/>
    <property type="project" value="UniProtKB-ARBA"/>
</dbReference>
<reference evidence="21" key="1">
    <citation type="journal article" date="2014" name="Microb. Cell Fact.">
        <title>Exploiting Issatchenkia orientalis SD108 for succinic acid production.</title>
        <authorList>
            <person name="Xiao H."/>
            <person name="Shao Z."/>
            <person name="Jiang Y."/>
            <person name="Dole S."/>
            <person name="Zhao H."/>
        </authorList>
    </citation>
    <scope>NUCLEOTIDE SEQUENCE [LARGE SCALE GENOMIC DNA]</scope>
    <source>
        <strain evidence="21">SD108</strain>
    </source>
</reference>
<dbReference type="InterPro" id="IPR003152">
    <property type="entry name" value="FATC_dom"/>
</dbReference>
<dbReference type="GO" id="GO:0106310">
    <property type="term" value="F:protein serine kinase activity"/>
    <property type="evidence" value="ECO:0007669"/>
    <property type="project" value="RHEA"/>
</dbReference>
<gene>
    <name evidence="20" type="ORF">JL09_g3807</name>
</gene>
<dbReference type="InterPro" id="IPR018936">
    <property type="entry name" value="PI3/4_kinase_CS"/>
</dbReference>
<evidence type="ECO:0000256" key="6">
    <source>
        <dbReference type="ARBA" id="ARBA00022527"/>
    </source>
</evidence>
<keyword evidence="13 16" id="KW-0539">Nucleus</keyword>
<dbReference type="PROSITE" id="PS51190">
    <property type="entry name" value="FATC"/>
    <property type="match status" value="1"/>
</dbReference>
<evidence type="ECO:0000313" key="21">
    <source>
        <dbReference type="Proteomes" id="UP000029867"/>
    </source>
</evidence>
<evidence type="ECO:0000256" key="11">
    <source>
        <dbReference type="ARBA" id="ARBA00022840"/>
    </source>
</evidence>
<dbReference type="InterPro" id="IPR044107">
    <property type="entry name" value="PIKKc_ATM"/>
</dbReference>
<keyword evidence="6 16" id="KW-0723">Serine/threonine-protein kinase</keyword>
<evidence type="ECO:0000256" key="14">
    <source>
        <dbReference type="ARBA" id="ARBA00047899"/>
    </source>
</evidence>
<evidence type="ECO:0000256" key="5">
    <source>
        <dbReference type="ARBA" id="ARBA00014619"/>
    </source>
</evidence>
<evidence type="ECO:0000256" key="8">
    <source>
        <dbReference type="ARBA" id="ARBA00022741"/>
    </source>
</evidence>
<evidence type="ECO:0000256" key="9">
    <source>
        <dbReference type="ARBA" id="ARBA00022763"/>
    </source>
</evidence>
<evidence type="ECO:0000256" key="10">
    <source>
        <dbReference type="ARBA" id="ARBA00022777"/>
    </source>
</evidence>
<dbReference type="PROSITE" id="PS51189">
    <property type="entry name" value="FAT"/>
    <property type="match status" value="1"/>
</dbReference>
<dbReference type="InterPro" id="IPR000403">
    <property type="entry name" value="PI3/4_kinase_cat_dom"/>
</dbReference>
<dbReference type="SMART" id="SM00146">
    <property type="entry name" value="PI3Kc"/>
    <property type="match status" value="1"/>
</dbReference>
<comment type="catalytic activity">
    <reaction evidence="15">
        <text>L-seryl-[protein] + ATP = O-phospho-L-seryl-[protein] + ADP + H(+)</text>
        <dbReference type="Rhea" id="RHEA:17989"/>
        <dbReference type="Rhea" id="RHEA-COMP:9863"/>
        <dbReference type="Rhea" id="RHEA-COMP:11604"/>
        <dbReference type="ChEBI" id="CHEBI:15378"/>
        <dbReference type="ChEBI" id="CHEBI:29999"/>
        <dbReference type="ChEBI" id="CHEBI:30616"/>
        <dbReference type="ChEBI" id="CHEBI:83421"/>
        <dbReference type="ChEBI" id="CHEBI:456216"/>
        <dbReference type="EC" id="2.7.11.1"/>
    </reaction>
</comment>
<dbReference type="InterPro" id="IPR036940">
    <property type="entry name" value="PI3/4_kinase_cat_sf"/>
</dbReference>
<accession>A0A099NW87</accession>
<dbReference type="GO" id="GO:0006325">
    <property type="term" value="P:chromatin organization"/>
    <property type="evidence" value="ECO:0007669"/>
    <property type="project" value="UniProtKB-KW"/>
</dbReference>
<keyword evidence="7 16" id="KW-0808">Transferase</keyword>
<dbReference type="InterPro" id="IPR021668">
    <property type="entry name" value="TAN"/>
</dbReference>
<dbReference type="Proteomes" id="UP000029867">
    <property type="component" value="Unassembled WGS sequence"/>
</dbReference>
<dbReference type="Pfam" id="PF02260">
    <property type="entry name" value="FATC"/>
    <property type="match status" value="1"/>
</dbReference>
<dbReference type="GO" id="GO:0005634">
    <property type="term" value="C:nucleus"/>
    <property type="evidence" value="ECO:0007669"/>
    <property type="project" value="UniProtKB-SubCell"/>
</dbReference>
<dbReference type="GO" id="GO:0004674">
    <property type="term" value="F:protein serine/threonine kinase activity"/>
    <property type="evidence" value="ECO:0007669"/>
    <property type="project" value="UniProtKB-KW"/>
</dbReference>
<dbReference type="InterPro" id="IPR011009">
    <property type="entry name" value="Kinase-like_dom_sf"/>
</dbReference>
<comment type="caution">
    <text evidence="20">The sequence shown here is derived from an EMBL/GenBank/DDBJ whole genome shotgun (WGS) entry which is preliminary data.</text>
</comment>
<proteinExistence type="inferred from homology"/>
<dbReference type="Gene3D" id="1.10.1070.11">
    <property type="entry name" value="Phosphatidylinositol 3-/4-kinase, catalytic domain"/>
    <property type="match status" value="1"/>
</dbReference>
<dbReference type="Gene3D" id="3.30.1010.10">
    <property type="entry name" value="Phosphatidylinositol 3-kinase Catalytic Subunit, Chain A, domain 4"/>
    <property type="match status" value="1"/>
</dbReference>
<keyword evidence="10 16" id="KW-0418">Kinase</keyword>
<evidence type="ECO:0000256" key="7">
    <source>
        <dbReference type="ARBA" id="ARBA00022679"/>
    </source>
</evidence>
<feature type="domain" description="FAT" evidence="18">
    <location>
        <begin position="2775"/>
        <end position="3393"/>
    </location>
</feature>
<evidence type="ECO:0000259" key="19">
    <source>
        <dbReference type="PROSITE" id="PS51190"/>
    </source>
</evidence>
<comment type="catalytic activity">
    <reaction evidence="14 16">
        <text>L-threonyl-[protein] + ATP = O-phospho-L-threonyl-[protein] + ADP + H(+)</text>
        <dbReference type="Rhea" id="RHEA:46608"/>
        <dbReference type="Rhea" id="RHEA-COMP:11060"/>
        <dbReference type="Rhea" id="RHEA-COMP:11605"/>
        <dbReference type="ChEBI" id="CHEBI:15378"/>
        <dbReference type="ChEBI" id="CHEBI:30013"/>
        <dbReference type="ChEBI" id="CHEBI:30616"/>
        <dbReference type="ChEBI" id="CHEBI:61977"/>
        <dbReference type="ChEBI" id="CHEBI:456216"/>
        <dbReference type="EC" id="2.7.11.1"/>
    </reaction>
</comment>